<dbReference type="CDD" id="cd04196">
    <property type="entry name" value="GT_2_like_d"/>
    <property type="match status" value="1"/>
</dbReference>
<evidence type="ECO:0000259" key="1">
    <source>
        <dbReference type="Pfam" id="PF00535"/>
    </source>
</evidence>
<dbReference type="OrthoDB" id="9802649at2"/>
<dbReference type="Pfam" id="PF00535">
    <property type="entry name" value="Glycos_transf_2"/>
    <property type="match status" value="1"/>
</dbReference>
<dbReference type="InterPro" id="IPR029044">
    <property type="entry name" value="Nucleotide-diphossugar_trans"/>
</dbReference>
<reference evidence="2 3" key="1">
    <citation type="journal article" date="2015" name="Stand. Genomic Sci.">
        <title>Genomic Encyclopedia of Bacterial and Archaeal Type Strains, Phase III: the genomes of soil and plant-associated and newly described type strains.</title>
        <authorList>
            <person name="Whitman W.B."/>
            <person name="Woyke T."/>
            <person name="Klenk H.P."/>
            <person name="Zhou Y."/>
            <person name="Lilburn T.G."/>
            <person name="Beck B.J."/>
            <person name="De Vos P."/>
            <person name="Vandamme P."/>
            <person name="Eisen J.A."/>
            <person name="Garrity G."/>
            <person name="Hugenholtz P."/>
            <person name="Kyrpides N.C."/>
        </authorList>
    </citation>
    <scope>NUCLEOTIDE SEQUENCE [LARGE SCALE GENOMIC DNA]</scope>
    <source>
        <strain evidence="2 3">CV2</strain>
    </source>
</reference>
<organism evidence="2 3">
    <name type="scientific">Microcella putealis</name>
    <dbReference type="NCBI Taxonomy" id="337005"/>
    <lineage>
        <taxon>Bacteria</taxon>
        <taxon>Bacillati</taxon>
        <taxon>Actinomycetota</taxon>
        <taxon>Actinomycetes</taxon>
        <taxon>Micrococcales</taxon>
        <taxon>Microbacteriaceae</taxon>
        <taxon>Microcella</taxon>
    </lineage>
</organism>
<dbReference type="RefSeq" id="WP_130484972.1">
    <property type="nucleotide sequence ID" value="NZ_SGWW01000002.1"/>
</dbReference>
<evidence type="ECO:0000313" key="3">
    <source>
        <dbReference type="Proteomes" id="UP000293519"/>
    </source>
</evidence>
<dbReference type="PANTHER" id="PTHR22916:SF3">
    <property type="entry name" value="UDP-GLCNAC:BETAGAL BETA-1,3-N-ACETYLGLUCOSAMINYLTRANSFERASE-LIKE PROTEIN 1"/>
    <property type="match status" value="1"/>
</dbReference>
<dbReference type="EMBL" id="SGWW01000002">
    <property type="protein sequence ID" value="RZS57396.1"/>
    <property type="molecule type" value="Genomic_DNA"/>
</dbReference>
<gene>
    <name evidence="2" type="ORF">EV141_1108</name>
</gene>
<dbReference type="PANTHER" id="PTHR22916">
    <property type="entry name" value="GLYCOSYLTRANSFERASE"/>
    <property type="match status" value="1"/>
</dbReference>
<name>A0A4Q7LR89_9MICO</name>
<dbReference type="GO" id="GO:0016758">
    <property type="term" value="F:hexosyltransferase activity"/>
    <property type="evidence" value="ECO:0007669"/>
    <property type="project" value="UniProtKB-ARBA"/>
</dbReference>
<dbReference type="AlphaFoldDB" id="A0A4Q7LR89"/>
<keyword evidence="3" id="KW-1185">Reference proteome</keyword>
<dbReference type="Gene3D" id="3.90.550.10">
    <property type="entry name" value="Spore Coat Polysaccharide Biosynthesis Protein SpsA, Chain A"/>
    <property type="match status" value="1"/>
</dbReference>
<dbReference type="InterPro" id="IPR001173">
    <property type="entry name" value="Glyco_trans_2-like"/>
</dbReference>
<protein>
    <submittedName>
        <fullName evidence="2">Glycosyl transferase family 2</fullName>
    </submittedName>
</protein>
<comment type="caution">
    <text evidence="2">The sequence shown here is derived from an EMBL/GenBank/DDBJ whole genome shotgun (WGS) entry which is preliminary data.</text>
</comment>
<accession>A0A4Q7LR89</accession>
<dbReference type="SUPFAM" id="SSF53448">
    <property type="entry name" value="Nucleotide-diphospho-sugar transferases"/>
    <property type="match status" value="1"/>
</dbReference>
<keyword evidence="2" id="KW-0808">Transferase</keyword>
<dbReference type="Proteomes" id="UP000293519">
    <property type="component" value="Unassembled WGS sequence"/>
</dbReference>
<evidence type="ECO:0000313" key="2">
    <source>
        <dbReference type="EMBL" id="RZS57396.1"/>
    </source>
</evidence>
<proteinExistence type="predicted"/>
<feature type="domain" description="Glycosyltransferase 2-like" evidence="1">
    <location>
        <begin position="12"/>
        <end position="132"/>
    </location>
</feature>
<sequence>MSPAAANRRRVSVALCTHNGERFVAEQVASILNQSVAVDEIVVGDDASSDGTVAVIESVVADARGRGIETELTIVRRDAPLGVAANFSDTIARTTGEFVALSDQDDVWPAERLARLLPAFDDPGVLLVHSDARLVDAAGTPTGQLLLDTLDARAAERRALANGHAFDALLRRNLITGATAVLRGPFARAALPVGNGWIHDEWFAMVAALSGGVRLVSEPLLDYRQHGGNQIGASAVDWERRKRKLTEARDERAARLIARAASIAEYADAHPEVADARLREALQGKLAHERWRATLPVSRVARVPRVVAAAVGGRYRRYNRGLIDVVRDLVQPATAGQATRA</sequence>